<sequence length="3461" mass="363920">MLNERSGSGAALDSAGGAESTSQEPASPSPSGVIRSNSGDTVEKNWESNTHEEQPSFQAAAATCVVPDHNGAPTADHEYCPGETLLDSAAASESASAAVEFAASQLADPQDALPDPSSASVRAQEMSPGSEAIQIGSQSSAAFASPAESPSSSPRRSAFASPSAHSCQGGASFESEAQLSPPPFRVDSAEARERTPHLASSRVSALDASIASPSGSLPRASEPLQDPACDRDSDVNSLISVAAPSAPCDAAGGTGPSPEYFDIYTPAGASRHEEGTSLSRGPDSVPTSQRGSLVSSFSAGAARTGASRSSLTSVSSGKLDPSPVFKDPVRQSLSSVSDVSETAAVFLSHLQREGGEREDSAASGRHSSCRYGQDRRTPGEKLAQTSRLASCEGSLLQPLPGAASDAAATAGTIVLAQKAEITAFLARNRQDTTSQEGSGDNVKDGPFSQLLAEADAELRVETLEETELLESDVTLAQGEESHHQSLVRQAYNLLYGNQTSSSEDVSDGSTIRGRRQSVPGFFGSQASVRLPVARPREASLPRARRGGAFSPSRVDWKTFVSMSLRDETETGLSSLFDNALGHFDARENSAPETDKLSGADGVDAAQGKRDTVLLCDEVQDIIDGLSGPQNASADADQRFRGVEKTDNNAASLLSEEVRSLKSLGYGQIAYSREEFSYGEASLQSPDRDLRLAVGFVAPRLPSPAGPAVFSGASGQTLPPATEERGSEALSPALRERRGLIQGVPASGTFSTSRPRPCAIGSWTSVVPAPVFFPPASDIGPSASASLLPRLLPSPASSCATGAPTTKASQFVLPSPSSSARPAEALARVYGASLSPFKGEVRPASPASLSSSESTQSDPCVWGACADSSGALFMSEEETAQLWREAQFSNALLDYVSAVFRRMVEFRELLASQSGRGPGALSAEEGDLVGEKEIADFWMTYAPLQREPYLHGVEPRATSASPGPAVELHLDAGRLARVLAGPEGLLDLVRFTRLLALVDGDIPHSLQSAAGLLRLRLIFLFFSDLPNVRGTLGELPHTAANDKQQRRRLVQWREWNWQGFRHTLLHTPAVTQGGVAACPESLRAALATLGKPGHSVATFADFHALVAGLIVRGTSRLFRINLFSMQEGPEGLLRVPRFPLDSLPYPPLIVRRRVLCCTVPTCPCQWGGPCATATTVEAQETGDALKVVARGSVSWVTKPHAGETSPETVLQVKSLGLPTPAQSVPTVAAAVSPSAQGSYLRLVGGAFPPVAPPSKSEEALPHSLPGAPASPLYIADPAQVSPQTPGAPEEIGPKALGTLRVAPSASLTRPAVSMASKLPVRVAGATSVGVRPSFVSPMSGRDGGQQQLAGGTPLHPAFYSSRGISGPLESEREGKETVPVLLHAPNLLLPFPSQPVQSGVPASSLMHPQSLPFACGRPSGTPEGLASPAVPGQASNPGLAYAGEVSPTCVLSHQAIKKEDSRADAVSVFPAPAGPVQETRVPFLIQNHYTPLSWRGLSSPAGVLPGVSDSEIRPQLQYLPPQPKVSFFSPSPVASSHTVRSDSRPLGSAAAAGEGAAELQGLPARARVVAEVSYEARHKDLFDRIPLMATDFANLPVLDVRQIGGEESDGLLRQARAAEAVDARGLQEAGLLGKQIRHAHRESNPSSRPPLHVPVSSPSSFASSSFSSFVIPGRVANPDIGGARRLPAAVGSLVIAAGPVPPPISRSSFLVPSLLPQPRGHSERRVSSCAPPLAEGLSVAEAEPGAGRSRSRNTERCLRRSETPAVERSEGLSVAENARKGANGLSRFSASRDVLNCDARSFTPPSCSDGGPLAPPCLASPEAHSPVHAHRPRAIWMREERRRIEQEEAHPLALPHMRSPEAGDARRRSERPQEKARERLSDPHQAGESEGTTADEAAPEARAATTLTSNPVAILSNEEVEGLQRGLRLASFERYCVLQRLAQTADGRGETSEVSGEKTPPAEPLFVQYELSRVERDFAEAIFAPFLYTFCFLLEKQAKRQSQAPPSPNTGAAPVSPLGALRVLQDTFSLLTKRDMFCSSSLVCKDALDLAAEVACVLCPAPFRPGRVIAFVCCLHWLRERGLHLRRLQEGPQAPEEAFDCYSLLPLLPFSVGDRLEPNEVAHVVGPSIRAIMGQMETGFNALLSGEREREDTEREPRPARPAEGNANAAESAASHPGGESRESQEPQADAASVGGPEPEPTGVNGFSKATSLSKEEELERRMATRTTAGDARGWSCVSFQSVSASHVGDFGVACDEGSHSSTSQQVSGYPLENPVFPLPGKEDPDSVASVASGLIALPPGGARAPMRMQKNGALAAATRAAFSAGGATLRVLPKTLQSAGEKDGDRSLGVSLSSAESLQEPRPRSRGGEPTFTGATALGAVCASEQTAGCGLSEVPKEREFELKDLGEGRPSFAGGPGDSDGRPARDAFSSRGRRGHLPTPKPVLPDLGVQTALGERGCYSGKAGPRVSSATRSVSSESFVAAAAVQPDGRTWGPHLEHPSRRQGPSTPFEVLPELHPSDRLPRSRRPTVFASQTLSVPTPATAGVSPGCHPSLPPSEARHGLFPEGPEGDRGDFRSRCFAAGENEEEDFSADVGFPSGGDEVHLPRHMHPPLTGARPSRSLLSDSLGSLVEDIVTTPPLVFSGFTTPREACPEQARLKEEARRRVKLSNVPPPPTPAEAKQTSFLSPETEGQAHRGAALFSPPTVVAAVAGVSSDLGASRKLPAEPQRSSLPLRRSPSLVFPVSPRAEAGAPVYPSVTEKQTGGYRGENDPAGAVGLEWRQQQGPFEGKKTQAGSPEGDSTSSRIVSPLEELLMAERETFFSPAAPPTDAAPESQVPGFEGGQLSKREGPESGRGDLNLSPPCSPSALSNSLAEFFIGRKRSTHADCSPASPPRPFSPPFCDPGIRDGDANDLSKDASLPHSFSSLQKLSEADLLELNESRADWNAEASRPRDGLSTPLGDSEKKNAEAARSLTSPTLAAAPFSLLLSRHGSRPLSTNRLSSSCSSLEALSDLPSSGRVSLSSSVRQHSEIEGSKPRELDARPIENSAGGTGCEGSVSAETPEAPRRTSYLEGEEEPVSSFCETRSERLSGSQKALEAGPGAIEDAAVAIAHAAAARAFRAAQENETAQCLEAGRMAVAVAAAAAAAGGTRRLEKRESSLGVPRRQSSSGLSASRGDSREEQEGGRRRMQETPSFWKRRGLAAAFAAAAVAEARAERRTQEEKRAKRDDVRSRREVADLEREVSREASEEVTTAVASANLSVGLGGSNGAQARCGARRSSACDEPGKNEVLRHTANGRNGERGDKRVGHPQSSRSHSSLLSGLADEGDGEKACAAEFPDAFDGNGGEASRELADLAVETPEGKRREEPEKAFRRGSGSSGEAHRGSSWEEGEENGDPHFGRHSRNWTASADDAREGEDSASLEQGQGPQPASLEGCEARSDSEYENAYRNGVPASLANEI</sequence>
<dbReference type="Proteomes" id="UP000236343">
    <property type="component" value="Unassembled WGS sequence"/>
</dbReference>
<feature type="region of interest" description="Disordered" evidence="1">
    <location>
        <begin position="2336"/>
        <end position="2373"/>
    </location>
</feature>
<feature type="compositionally biased region" description="Basic and acidic residues" evidence="1">
    <location>
        <begin position="1857"/>
        <end position="1886"/>
    </location>
</feature>
<feature type="compositionally biased region" description="Basic and acidic residues" evidence="1">
    <location>
        <begin position="2558"/>
        <end position="2577"/>
    </location>
</feature>
<feature type="compositionally biased region" description="Basic and acidic residues" evidence="1">
    <location>
        <begin position="1751"/>
        <end position="1769"/>
    </location>
</feature>
<proteinExistence type="predicted"/>
<feature type="compositionally biased region" description="Basic and acidic residues" evidence="1">
    <location>
        <begin position="3361"/>
        <end position="3373"/>
    </location>
</feature>
<feature type="compositionally biased region" description="Basic and acidic residues" evidence="1">
    <location>
        <begin position="3214"/>
        <end position="3249"/>
    </location>
</feature>
<feature type="region of interest" description="Disordered" evidence="1">
    <location>
        <begin position="2144"/>
        <end position="2230"/>
    </location>
</feature>
<evidence type="ECO:0000256" key="1">
    <source>
        <dbReference type="SAM" id="MobiDB-lite"/>
    </source>
</evidence>
<feature type="region of interest" description="Disordered" evidence="1">
    <location>
        <begin position="1736"/>
        <end position="1773"/>
    </location>
</feature>
<feature type="region of interest" description="Disordered" evidence="1">
    <location>
        <begin position="2750"/>
        <end position="2866"/>
    </location>
</feature>
<feature type="compositionally biased region" description="Basic and acidic residues" evidence="1">
    <location>
        <begin position="3028"/>
        <end position="3044"/>
    </location>
</feature>
<feature type="region of interest" description="Disordered" evidence="1">
    <location>
        <begin position="2659"/>
        <end position="2699"/>
    </location>
</feature>
<feature type="region of interest" description="Disordered" evidence="1">
    <location>
        <begin position="499"/>
        <end position="518"/>
    </location>
</feature>
<feature type="region of interest" description="Disordered" evidence="1">
    <location>
        <begin position="706"/>
        <end position="729"/>
    </location>
</feature>
<feature type="compositionally biased region" description="Polar residues" evidence="1">
    <location>
        <begin position="499"/>
        <end position="509"/>
    </location>
</feature>
<feature type="compositionally biased region" description="Basic and acidic residues" evidence="1">
    <location>
        <begin position="187"/>
        <end position="196"/>
    </location>
</feature>
<feature type="compositionally biased region" description="Polar residues" evidence="1">
    <location>
        <begin position="2531"/>
        <end position="2540"/>
    </location>
</feature>
<feature type="region of interest" description="Disordered" evidence="1">
    <location>
        <begin position="2883"/>
        <end position="2920"/>
    </location>
</feature>
<feature type="compositionally biased region" description="Low complexity" evidence="1">
    <location>
        <begin position="1891"/>
        <end position="1904"/>
    </location>
</feature>
<feature type="compositionally biased region" description="Basic and acidic residues" evidence="1">
    <location>
        <begin position="41"/>
        <end position="54"/>
    </location>
</feature>
<feature type="compositionally biased region" description="Low complexity" evidence="1">
    <location>
        <begin position="137"/>
        <end position="166"/>
    </location>
</feature>
<feature type="compositionally biased region" description="Low complexity" evidence="1">
    <location>
        <begin position="2727"/>
        <end position="2738"/>
    </location>
</feature>
<reference evidence="2 3" key="1">
    <citation type="journal article" date="2016" name="Nat. Commun.">
        <title>Local admixture of amplified and diversified secreted pathogenesis determinants shapes mosaic Toxoplasma gondii genomes.</title>
        <authorList>
            <person name="Lorenzi H."/>
            <person name="Khan A."/>
            <person name="Behnke M.S."/>
            <person name="Namasivayam S."/>
            <person name="Swapna L.S."/>
            <person name="Hadjithomas M."/>
            <person name="Karamycheva S."/>
            <person name="Pinney D."/>
            <person name="Brunk B.P."/>
            <person name="Ajioka J.W."/>
            <person name="Ajzenberg D."/>
            <person name="Boothroyd J.C."/>
            <person name="Boyle J.P."/>
            <person name="Darde M.L."/>
            <person name="Diaz-Miranda M.A."/>
            <person name="Dubey J.P."/>
            <person name="Fritz H.M."/>
            <person name="Gennari S.M."/>
            <person name="Gregory B.D."/>
            <person name="Kim K."/>
            <person name="Saeij J.P."/>
            <person name="Su C."/>
            <person name="White M.W."/>
            <person name="Zhu X.Q."/>
            <person name="Howe D.K."/>
            <person name="Rosenthal B.M."/>
            <person name="Grigg M.E."/>
            <person name="Parkinson J."/>
            <person name="Liu L."/>
            <person name="Kissinger J.C."/>
            <person name="Roos D.S."/>
            <person name="Sibley L.D."/>
        </authorList>
    </citation>
    <scope>NUCLEOTIDE SEQUENCE [LARGE SCALE GENOMIC DNA]</scope>
    <source>
        <strain evidence="2 3">COUG</strain>
    </source>
</reference>
<feature type="region of interest" description="Disordered" evidence="1">
    <location>
        <begin position="1846"/>
        <end position="1904"/>
    </location>
</feature>
<feature type="compositionally biased region" description="Basic and acidic residues" evidence="1">
    <location>
        <begin position="2943"/>
        <end position="2954"/>
    </location>
</feature>
<feature type="region of interest" description="Disordered" evidence="1">
    <location>
        <begin position="1336"/>
        <end position="1355"/>
    </location>
</feature>
<gene>
    <name evidence="2" type="ORF">TGCOUG_229260</name>
</gene>
<feature type="compositionally biased region" description="Basic and acidic residues" evidence="1">
    <location>
        <begin position="2905"/>
        <end position="2916"/>
    </location>
</feature>
<feature type="compositionally biased region" description="Basic and acidic residues" evidence="1">
    <location>
        <begin position="350"/>
        <end position="360"/>
    </location>
</feature>
<feature type="region of interest" description="Disordered" evidence="1">
    <location>
        <begin position="2486"/>
        <end position="2620"/>
    </location>
</feature>
<feature type="compositionally biased region" description="Low complexity" evidence="1">
    <location>
        <begin position="2161"/>
        <end position="2177"/>
    </location>
</feature>
<feature type="compositionally biased region" description="Basic and acidic residues" evidence="1">
    <location>
        <begin position="3281"/>
        <end position="3293"/>
    </location>
</feature>
<feature type="compositionally biased region" description="Basic and acidic residues" evidence="1">
    <location>
        <begin position="2145"/>
        <end position="2160"/>
    </location>
</feature>
<feature type="compositionally biased region" description="Pro residues" evidence="1">
    <location>
        <begin position="2891"/>
        <end position="2902"/>
    </location>
</feature>
<evidence type="ECO:0000313" key="2">
    <source>
        <dbReference type="EMBL" id="PIM03464.1"/>
    </source>
</evidence>
<accession>A0A2G8Y870</accession>
<feature type="region of interest" description="Disordered" evidence="1">
    <location>
        <begin position="2992"/>
        <end position="3098"/>
    </location>
</feature>
<feature type="compositionally biased region" description="Low complexity" evidence="1">
    <location>
        <begin position="295"/>
        <end position="313"/>
    </location>
</feature>
<feature type="compositionally biased region" description="Polar residues" evidence="1">
    <location>
        <begin position="2793"/>
        <end position="2806"/>
    </location>
</feature>
<feature type="region of interest" description="Disordered" evidence="1">
    <location>
        <begin position="1"/>
        <end position="58"/>
    </location>
</feature>
<feature type="region of interest" description="Disordered" evidence="1">
    <location>
        <begin position="3143"/>
        <end position="3196"/>
    </location>
</feature>
<feature type="region of interest" description="Disordered" evidence="1">
    <location>
        <begin position="1636"/>
        <end position="1656"/>
    </location>
</feature>
<dbReference type="EMBL" id="AGQR02000745">
    <property type="protein sequence ID" value="PIM03464.1"/>
    <property type="molecule type" value="Genomic_DNA"/>
</dbReference>
<feature type="region of interest" description="Disordered" evidence="1">
    <location>
        <begin position="2715"/>
        <end position="2738"/>
    </location>
</feature>
<feature type="compositionally biased region" description="Basic and acidic residues" evidence="1">
    <location>
        <begin position="2846"/>
        <end position="2855"/>
    </location>
</feature>
<feature type="compositionally biased region" description="Basic and acidic residues" evidence="1">
    <location>
        <begin position="3177"/>
        <end position="3191"/>
    </location>
</feature>
<comment type="caution">
    <text evidence="2">The sequence shown here is derived from an EMBL/GenBank/DDBJ whole genome shotgun (WGS) entry which is preliminary data.</text>
</comment>
<feature type="region of interest" description="Disordered" evidence="1">
    <location>
        <begin position="350"/>
        <end position="384"/>
    </location>
</feature>
<feature type="region of interest" description="Disordered" evidence="1">
    <location>
        <begin position="2943"/>
        <end position="2976"/>
    </location>
</feature>
<feature type="compositionally biased region" description="Low complexity" evidence="1">
    <location>
        <begin position="90"/>
        <end position="104"/>
    </location>
</feature>
<feature type="compositionally biased region" description="Low complexity" evidence="1">
    <location>
        <begin position="3313"/>
        <end position="3324"/>
    </location>
</feature>
<protein>
    <submittedName>
        <fullName evidence="2">Uncharacterized protein</fullName>
    </submittedName>
</protein>
<feature type="compositionally biased region" description="Polar residues" evidence="1">
    <location>
        <begin position="21"/>
        <end position="40"/>
    </location>
</feature>
<feature type="compositionally biased region" description="Basic and acidic residues" evidence="1">
    <location>
        <begin position="2213"/>
        <end position="2222"/>
    </location>
</feature>
<name>A0A2G8Y870_TOXGO</name>
<dbReference type="VEuPathDB" id="ToxoDB:TGCOUG_229260"/>
<feature type="region of interest" description="Disordered" evidence="1">
    <location>
        <begin position="90"/>
        <end position="334"/>
    </location>
</feature>
<organism evidence="2 3">
    <name type="scientific">Toxoplasma gondii COUG</name>
    <dbReference type="NCBI Taxonomy" id="1074873"/>
    <lineage>
        <taxon>Eukaryota</taxon>
        <taxon>Sar</taxon>
        <taxon>Alveolata</taxon>
        <taxon>Apicomplexa</taxon>
        <taxon>Conoidasida</taxon>
        <taxon>Coccidia</taxon>
        <taxon>Eucoccidiorida</taxon>
        <taxon>Eimeriorina</taxon>
        <taxon>Sarcocystidae</taxon>
        <taxon>Toxoplasma</taxon>
    </lineage>
</organism>
<feature type="compositionally biased region" description="Low complexity" evidence="1">
    <location>
        <begin position="3165"/>
        <end position="3176"/>
    </location>
</feature>
<feature type="region of interest" description="Disordered" evidence="1">
    <location>
        <begin position="3211"/>
        <end position="3461"/>
    </location>
</feature>
<evidence type="ECO:0000313" key="3">
    <source>
        <dbReference type="Proteomes" id="UP000236343"/>
    </source>
</evidence>
<feature type="compositionally biased region" description="Low complexity" evidence="1">
    <location>
        <begin position="1"/>
        <end position="20"/>
    </location>
</feature>
<feature type="region of interest" description="Disordered" evidence="1">
    <location>
        <begin position="2401"/>
        <end position="2449"/>
    </location>
</feature>
<feature type="compositionally biased region" description="Low complexity" evidence="1">
    <location>
        <begin position="2996"/>
        <end position="3027"/>
    </location>
</feature>
<feature type="compositionally biased region" description="Polar residues" evidence="1">
    <location>
        <begin position="285"/>
        <end position="294"/>
    </location>
</feature>